<keyword evidence="11" id="KW-1185">Reference proteome</keyword>
<feature type="transmembrane region" description="Helical" evidence="8">
    <location>
        <begin position="33"/>
        <end position="52"/>
    </location>
</feature>
<organism evidence="10 11">
    <name type="scientific">Streptomyces viridosporus T7A</name>
    <dbReference type="NCBI Taxonomy" id="665577"/>
    <lineage>
        <taxon>Bacteria</taxon>
        <taxon>Bacillati</taxon>
        <taxon>Actinomycetota</taxon>
        <taxon>Actinomycetes</taxon>
        <taxon>Kitasatosporales</taxon>
        <taxon>Streptomycetaceae</taxon>
        <taxon>Streptomyces</taxon>
    </lineage>
</organism>
<proteinExistence type="predicted"/>
<evidence type="ECO:0000313" key="10">
    <source>
        <dbReference type="EMBL" id="QEU85406.1"/>
    </source>
</evidence>
<keyword evidence="4" id="KW-0547">Nucleotide-binding</keyword>
<evidence type="ECO:0000256" key="6">
    <source>
        <dbReference type="ARBA" id="ARBA00023118"/>
    </source>
</evidence>
<accession>A0ABX6ACL7</accession>
<evidence type="ECO:0000256" key="5">
    <source>
        <dbReference type="ARBA" id="ARBA00022989"/>
    </source>
</evidence>
<evidence type="ECO:0000256" key="2">
    <source>
        <dbReference type="ARBA" id="ARBA00022475"/>
    </source>
</evidence>
<evidence type="ECO:0000256" key="1">
    <source>
        <dbReference type="ARBA" id="ARBA00004236"/>
    </source>
</evidence>
<keyword evidence="6" id="KW-0051">Antiviral defense</keyword>
<feature type="transmembrane region" description="Helical" evidence="8">
    <location>
        <begin position="67"/>
        <end position="87"/>
    </location>
</feature>
<dbReference type="InterPro" id="IPR043760">
    <property type="entry name" value="PycTM_dom"/>
</dbReference>
<evidence type="ECO:0000313" key="11">
    <source>
        <dbReference type="Proteomes" id="UP000327143"/>
    </source>
</evidence>
<keyword evidence="2" id="KW-1003">Cell membrane</keyword>
<protein>
    <recommendedName>
        <fullName evidence="9">Pycsar effector protein domain-containing protein</fullName>
    </recommendedName>
</protein>
<comment type="subcellular location">
    <subcellularLocation>
        <location evidence="1">Cell membrane</location>
    </subcellularLocation>
</comment>
<evidence type="ECO:0000256" key="4">
    <source>
        <dbReference type="ARBA" id="ARBA00022741"/>
    </source>
</evidence>
<keyword evidence="7 8" id="KW-0472">Membrane</keyword>
<dbReference type="EMBL" id="CP023700">
    <property type="protein sequence ID" value="QEU85406.1"/>
    <property type="molecule type" value="Genomic_DNA"/>
</dbReference>
<gene>
    <name evidence="10" type="ORF">CP969_12225</name>
</gene>
<feature type="domain" description="Pycsar effector protein" evidence="9">
    <location>
        <begin position="15"/>
        <end position="165"/>
    </location>
</feature>
<evidence type="ECO:0000259" key="9">
    <source>
        <dbReference type="Pfam" id="PF18967"/>
    </source>
</evidence>
<keyword evidence="3 8" id="KW-0812">Transmembrane</keyword>
<evidence type="ECO:0000256" key="8">
    <source>
        <dbReference type="SAM" id="Phobius"/>
    </source>
</evidence>
<sequence>MTTAVPAVTSPDRHLRPALAEVRAELSRADQKAATLLALFSAITAGIVAAFGVRRAGVFALWNGVEWMAWGGLVCLAGSLVQLLVCVRPGGVSRLAGSAYFLFYAQYAGRPGDLAAHLSAPGDHDLDRCAQLVELSVLVTRKYRMIARAVDLLGCALALVAGAMLLDALR</sequence>
<name>A0ABX6ACL7_STRVD</name>
<dbReference type="Pfam" id="PF18967">
    <property type="entry name" value="PycTM"/>
    <property type="match status" value="1"/>
</dbReference>
<evidence type="ECO:0000256" key="7">
    <source>
        <dbReference type="ARBA" id="ARBA00023136"/>
    </source>
</evidence>
<keyword evidence="5 8" id="KW-1133">Transmembrane helix</keyword>
<feature type="transmembrane region" description="Helical" evidence="8">
    <location>
        <begin position="145"/>
        <end position="166"/>
    </location>
</feature>
<dbReference type="Proteomes" id="UP000327143">
    <property type="component" value="Chromosome"/>
</dbReference>
<evidence type="ECO:0000256" key="3">
    <source>
        <dbReference type="ARBA" id="ARBA00022692"/>
    </source>
</evidence>
<reference evidence="10 11" key="1">
    <citation type="submission" date="2017-09" db="EMBL/GenBank/DDBJ databases">
        <authorList>
            <person name="Lee N."/>
            <person name="Cho B.-K."/>
        </authorList>
    </citation>
    <scope>NUCLEOTIDE SEQUENCE [LARGE SCALE GENOMIC DNA]</scope>
    <source>
        <strain evidence="10 11">ATCC 39115</strain>
    </source>
</reference>